<dbReference type="AlphaFoldDB" id="A0AAQ1PB81"/>
<comment type="caution">
    <text evidence="1">The sequence shown here is derived from an EMBL/GenBank/DDBJ whole genome shotgun (WGS) entry which is preliminary data.</text>
</comment>
<keyword evidence="2" id="KW-1185">Reference proteome</keyword>
<name>A0AAQ1PB81_9PSED</name>
<reference evidence="1 2" key="1">
    <citation type="submission" date="2018-02" db="EMBL/GenBank/DDBJ databases">
        <authorList>
            <person name="Dubost A."/>
        </authorList>
    </citation>
    <scope>NUCLEOTIDE SEQUENCE [LARGE SCALE GENOMIC DNA]</scope>
    <source>
        <strain evidence="2">JV551A3</strain>
    </source>
</reference>
<sequence length="57" mass="6512">MTEGIYAEKAHPETDIANKHITRLTLSSNMGKQKQKRCMRLGNTFPSYSMGRQERVA</sequence>
<dbReference type="EMBL" id="OPYN01000159">
    <property type="protein sequence ID" value="SPO61894.1"/>
    <property type="molecule type" value="Genomic_DNA"/>
</dbReference>
<organism evidence="1 2">
    <name type="scientific">Pseudomonas inefficax</name>
    <dbReference type="NCBI Taxonomy" id="2078786"/>
    <lineage>
        <taxon>Bacteria</taxon>
        <taxon>Pseudomonadati</taxon>
        <taxon>Pseudomonadota</taxon>
        <taxon>Gammaproteobacteria</taxon>
        <taxon>Pseudomonadales</taxon>
        <taxon>Pseudomonadaceae</taxon>
        <taxon>Pseudomonas</taxon>
    </lineage>
</organism>
<evidence type="ECO:0000313" key="2">
    <source>
        <dbReference type="Proteomes" id="UP000294335"/>
    </source>
</evidence>
<accession>A0AAQ1PB81</accession>
<gene>
    <name evidence="1" type="ORF">JV551A3_V1_1590003</name>
</gene>
<dbReference type="Proteomes" id="UP000294335">
    <property type="component" value="Unassembled WGS sequence"/>
</dbReference>
<protein>
    <submittedName>
        <fullName evidence="1">Uncharacterized protein</fullName>
    </submittedName>
</protein>
<proteinExistence type="predicted"/>
<evidence type="ECO:0000313" key="1">
    <source>
        <dbReference type="EMBL" id="SPO61894.1"/>
    </source>
</evidence>